<comment type="subcellular location">
    <subcellularLocation>
        <location evidence="1 13">Secreted</location>
    </subcellularLocation>
</comment>
<dbReference type="Gene3D" id="2.70.50.70">
    <property type="match status" value="1"/>
</dbReference>
<dbReference type="AlphaFoldDB" id="A0A0C9W312"/>
<dbReference type="InterPro" id="IPR000254">
    <property type="entry name" value="CBD"/>
</dbReference>
<keyword evidence="16" id="KW-1185">Reference proteome</keyword>
<dbReference type="EMBL" id="KN837109">
    <property type="protein sequence ID" value="KIJ46110.1"/>
    <property type="molecule type" value="Genomic_DNA"/>
</dbReference>
<dbReference type="CDD" id="cd21175">
    <property type="entry name" value="LPMO_AA9"/>
    <property type="match status" value="1"/>
</dbReference>
<evidence type="ECO:0000313" key="16">
    <source>
        <dbReference type="Proteomes" id="UP000054279"/>
    </source>
</evidence>
<feature type="domain" description="CBM1" evidence="14">
    <location>
        <begin position="377"/>
        <end position="412"/>
    </location>
</feature>
<dbReference type="SMART" id="SM00236">
    <property type="entry name" value="fCBD"/>
    <property type="match status" value="2"/>
</dbReference>
<reference evidence="15 16" key="1">
    <citation type="submission" date="2014-06" db="EMBL/GenBank/DDBJ databases">
        <title>Evolutionary Origins and Diversification of the Mycorrhizal Mutualists.</title>
        <authorList>
            <consortium name="DOE Joint Genome Institute"/>
            <consortium name="Mycorrhizal Genomics Consortium"/>
            <person name="Kohler A."/>
            <person name="Kuo A."/>
            <person name="Nagy L.G."/>
            <person name="Floudas D."/>
            <person name="Copeland A."/>
            <person name="Barry K.W."/>
            <person name="Cichocki N."/>
            <person name="Veneault-Fourrey C."/>
            <person name="LaButti K."/>
            <person name="Lindquist E.A."/>
            <person name="Lipzen A."/>
            <person name="Lundell T."/>
            <person name="Morin E."/>
            <person name="Murat C."/>
            <person name="Riley R."/>
            <person name="Ohm R."/>
            <person name="Sun H."/>
            <person name="Tunlid A."/>
            <person name="Henrissat B."/>
            <person name="Grigoriev I.V."/>
            <person name="Hibbett D.S."/>
            <person name="Martin F."/>
        </authorList>
    </citation>
    <scope>NUCLEOTIDE SEQUENCE [LARGE SCALE GENOMIC DNA]</scope>
    <source>
        <strain evidence="15 16">SS14</strain>
    </source>
</reference>
<dbReference type="PANTHER" id="PTHR33353">
    <property type="entry name" value="PUTATIVE (AFU_ORTHOLOGUE AFUA_1G12560)-RELATED"/>
    <property type="match status" value="1"/>
</dbReference>
<evidence type="ECO:0000256" key="10">
    <source>
        <dbReference type="ARBA" id="ARBA00023277"/>
    </source>
</evidence>
<dbReference type="GO" id="GO:0005576">
    <property type="term" value="C:extracellular region"/>
    <property type="evidence" value="ECO:0007669"/>
    <property type="project" value="UniProtKB-SubCell"/>
</dbReference>
<keyword evidence="4" id="KW-0732">Signal</keyword>
<dbReference type="GO" id="GO:0008810">
    <property type="term" value="F:cellulase activity"/>
    <property type="evidence" value="ECO:0007669"/>
    <property type="project" value="UniProtKB-UniRule"/>
</dbReference>
<evidence type="ECO:0000256" key="4">
    <source>
        <dbReference type="ARBA" id="ARBA00022729"/>
    </source>
</evidence>
<dbReference type="Pfam" id="PF00734">
    <property type="entry name" value="CBM_1"/>
    <property type="match status" value="2"/>
</dbReference>
<accession>A0A0C9W312</accession>
<dbReference type="InterPro" id="IPR035971">
    <property type="entry name" value="CBD_sf"/>
</dbReference>
<evidence type="ECO:0000256" key="8">
    <source>
        <dbReference type="ARBA" id="ARBA00023033"/>
    </source>
</evidence>
<keyword evidence="6" id="KW-0560">Oxidoreductase</keyword>
<keyword evidence="8" id="KW-0503">Monooxygenase</keyword>
<dbReference type="InterPro" id="IPR049892">
    <property type="entry name" value="AA9"/>
</dbReference>
<keyword evidence="3" id="KW-0479">Metal-binding</keyword>
<dbReference type="InterPro" id="IPR005103">
    <property type="entry name" value="AA9_LPMO"/>
</dbReference>
<evidence type="ECO:0000313" key="15">
    <source>
        <dbReference type="EMBL" id="KIJ46110.1"/>
    </source>
</evidence>
<comment type="catalytic activity">
    <reaction evidence="13">
        <text>[(1-&gt;4)-beta-D-glucosyl]n+m + reduced acceptor + O2 = 4-dehydro-beta-D-glucosyl-[(1-&gt;4)-beta-D-glucosyl]n-1 + [(1-&gt;4)-beta-D-glucosyl]m + acceptor + H2O.</text>
        <dbReference type="EC" id="1.14.99.56"/>
    </reaction>
</comment>
<dbReference type="GO" id="GO:0030245">
    <property type="term" value="P:cellulose catabolic process"/>
    <property type="evidence" value="ECO:0007669"/>
    <property type="project" value="UniProtKB-UniRule"/>
</dbReference>
<evidence type="ECO:0000259" key="14">
    <source>
        <dbReference type="PROSITE" id="PS51164"/>
    </source>
</evidence>
<dbReference type="SUPFAM" id="SSF57180">
    <property type="entry name" value="Cellulose-binding domain"/>
    <property type="match status" value="2"/>
</dbReference>
<dbReference type="Proteomes" id="UP000054279">
    <property type="component" value="Unassembled WGS sequence"/>
</dbReference>
<keyword evidence="5 13" id="KW-0136">Cellulose degradation</keyword>
<evidence type="ECO:0000256" key="9">
    <source>
        <dbReference type="ARBA" id="ARBA00023157"/>
    </source>
</evidence>
<evidence type="ECO:0000256" key="2">
    <source>
        <dbReference type="ARBA" id="ARBA00022525"/>
    </source>
</evidence>
<protein>
    <recommendedName>
        <fullName evidence="13">AA9 family lytic polysaccharide monooxygenase</fullName>
        <ecNumber evidence="13">1.14.99.56</ecNumber>
    </recommendedName>
    <alternativeName>
        <fullName evidence="13">Endo-beta-1,4-glucanase</fullName>
    </alternativeName>
    <alternativeName>
        <fullName evidence="13">Glycosyl hydrolase 61 family protein</fullName>
    </alternativeName>
</protein>
<dbReference type="EC" id="1.14.99.56" evidence="13"/>
<dbReference type="PANTHER" id="PTHR33353:SF17">
    <property type="entry name" value="ENDO-BETA-1,4-GLUCANASE D"/>
    <property type="match status" value="1"/>
</dbReference>
<evidence type="ECO:0000256" key="11">
    <source>
        <dbReference type="ARBA" id="ARBA00023326"/>
    </source>
</evidence>
<dbReference type="HOGENOM" id="CLU_031730_0_0_1"/>
<keyword evidence="7" id="KW-0186">Copper</keyword>
<evidence type="ECO:0000256" key="13">
    <source>
        <dbReference type="RuleBase" id="RU368122"/>
    </source>
</evidence>
<dbReference type="OrthoDB" id="2525337at2759"/>
<comment type="function">
    <text evidence="13">Lytic polysaccharide monooxygenase (LMPO) that depolymerizes crystalline and amorphous polysaccharides via the oxidation of scissile alpha- or beta-(1-4)-glycosidic bonds, yielding C1 and/or C4 oxidation products. Catalysis by LPMOs requires the reduction of the active-site copper from Cu(II) to Cu(I) by a reducing agent and H(2)O(2) or O(2) as a cosubstrate.</text>
</comment>
<dbReference type="GO" id="GO:0030248">
    <property type="term" value="F:cellulose binding"/>
    <property type="evidence" value="ECO:0007669"/>
    <property type="project" value="UniProtKB-UniRule"/>
</dbReference>
<evidence type="ECO:0000256" key="1">
    <source>
        <dbReference type="ARBA" id="ARBA00004613"/>
    </source>
</evidence>
<gene>
    <name evidence="15" type="ORF">M422DRAFT_778601</name>
</gene>
<keyword evidence="2 13" id="KW-0964">Secreted</keyword>
<evidence type="ECO:0000256" key="12">
    <source>
        <dbReference type="ARBA" id="ARBA00044502"/>
    </source>
</evidence>
<name>A0A0C9W312_SPHS4</name>
<feature type="domain" description="CBM1" evidence="14">
    <location>
        <begin position="316"/>
        <end position="352"/>
    </location>
</feature>
<dbReference type="PROSITE" id="PS51164">
    <property type="entry name" value="CBM1_2"/>
    <property type="match status" value="2"/>
</dbReference>
<keyword evidence="10 13" id="KW-0119">Carbohydrate metabolism</keyword>
<dbReference type="PROSITE" id="PS00562">
    <property type="entry name" value="CBM1_1"/>
    <property type="match status" value="2"/>
</dbReference>
<keyword evidence="9 13" id="KW-1015">Disulfide bond</keyword>
<dbReference type="GO" id="GO:0004497">
    <property type="term" value="F:monooxygenase activity"/>
    <property type="evidence" value="ECO:0007669"/>
    <property type="project" value="UniProtKB-KW"/>
</dbReference>
<comment type="similarity">
    <text evidence="12">Belongs to the polysaccharide monooxygenase AA9 family.</text>
</comment>
<evidence type="ECO:0000256" key="3">
    <source>
        <dbReference type="ARBA" id="ARBA00022723"/>
    </source>
</evidence>
<evidence type="ECO:0000256" key="5">
    <source>
        <dbReference type="ARBA" id="ARBA00023001"/>
    </source>
</evidence>
<keyword evidence="11 13" id="KW-0624">Polysaccharide degradation</keyword>
<dbReference type="GO" id="GO:0046872">
    <property type="term" value="F:metal ion binding"/>
    <property type="evidence" value="ECO:0007669"/>
    <property type="project" value="UniProtKB-KW"/>
</dbReference>
<proteinExistence type="inferred from homology"/>
<dbReference type="Pfam" id="PF03443">
    <property type="entry name" value="AA9"/>
    <property type="match status" value="1"/>
</dbReference>
<organism evidence="15 16">
    <name type="scientific">Sphaerobolus stellatus (strain SS14)</name>
    <dbReference type="NCBI Taxonomy" id="990650"/>
    <lineage>
        <taxon>Eukaryota</taxon>
        <taxon>Fungi</taxon>
        <taxon>Dikarya</taxon>
        <taxon>Basidiomycota</taxon>
        <taxon>Agaricomycotina</taxon>
        <taxon>Agaricomycetes</taxon>
        <taxon>Phallomycetidae</taxon>
        <taxon>Geastrales</taxon>
        <taxon>Sphaerobolaceae</taxon>
        <taxon>Sphaerobolus</taxon>
    </lineage>
</organism>
<comment type="domain">
    <text evidence="13">Has a modular structure: an endo-beta-1,4-glucanase catalytic module at the N-terminus, a linker rich in serines and threonines, and a C-terminal carbohydrate-binding module (CBM).</text>
</comment>
<evidence type="ECO:0000256" key="7">
    <source>
        <dbReference type="ARBA" id="ARBA00023008"/>
    </source>
</evidence>
<evidence type="ECO:0000256" key="6">
    <source>
        <dbReference type="ARBA" id="ARBA00023002"/>
    </source>
</evidence>
<sequence length="439" mass="45724">MAFGLTVLIKAMARNIYIRSPPNNNPIKDITSDAIMCNVNNRKVAKSVQVTAGDELTIEWHHDNRDDDIIDLSHKVPVQVYLAPSDVNDWTKIFSDSYTSSWAVERLVAAHGQHSIIVPNIPAGDYLLRAEINALHEADSLFTQNSARGAQFYPSCIQITVTSAGSQVLPGGTVFPGTYTDSIPGVQFNIYGTDPTTYVAPGPAVWSGAKGGSIKQVGTAGQASVSSATGTPGSVATTSVVATITKASTVVPTTTSVKTTTAVVTTSSSSAATSVKTTTVVATTSSPAATSVKPTTVVTTSSPVSAAVTSSSSSSTLVSLYSQCGGKGFTGSTSCVQGAACIYVNDWYSQCLVGSNTINVPVTTTSVVTYTPSAVSGAVPLYSQCGGSNYKGATTCGEGVCRVQNEWYSQCVPATKRAINVPVQHKRMARRSRLANGIY</sequence>